<dbReference type="GO" id="GO:0070403">
    <property type="term" value="F:NAD+ binding"/>
    <property type="evidence" value="ECO:0007669"/>
    <property type="project" value="InterPro"/>
</dbReference>
<dbReference type="InterPro" id="IPR006180">
    <property type="entry name" value="3-OHacyl-CoA_DH_CS"/>
</dbReference>
<dbReference type="PANTHER" id="PTHR48075:SF5">
    <property type="entry name" value="3-HYDROXYBUTYRYL-COA DEHYDROGENASE"/>
    <property type="match status" value="1"/>
</dbReference>
<dbReference type="GO" id="GO:0008691">
    <property type="term" value="F:3-hydroxybutyryl-CoA dehydrogenase activity"/>
    <property type="evidence" value="ECO:0007669"/>
    <property type="project" value="TreeGrafter"/>
</dbReference>
<dbReference type="Gene3D" id="1.10.1040.50">
    <property type="match status" value="1"/>
</dbReference>
<dbReference type="Proteomes" id="UP000184147">
    <property type="component" value="Unassembled WGS sequence"/>
</dbReference>
<keyword evidence="5" id="KW-1185">Reference proteome</keyword>
<dbReference type="SUPFAM" id="SSF48179">
    <property type="entry name" value="6-phosphogluconate dehydrogenase C-terminal domain-like"/>
    <property type="match status" value="2"/>
</dbReference>
<protein>
    <submittedName>
        <fullName evidence="4">3-hydroxybutyryl-CoA dehydrogenase</fullName>
    </submittedName>
</protein>
<sequence>MIESNNQKSTIDNHQSLIRVAIIGSGTMGSGIAQVAATAGCSVKLFDVNQGALDKSKAALEVTLSKLVEKEKITAETKAGIQSRTTYVTSLSDLSDADLVIEAIVENLEVKRKLFAELESIVAPTSILASNTSSLSIASIAASCQKADRVIGIHFFNPAPLMQLVEVIPAVQTAETVLQTAVETIRSWKKVVAVAKDTPGFIVNRVARPFYSESLRIYEEGMADFATIDWALKTVGGFRMGAFELMDFIGNDVNYAVTESVFTSFYFDPRYKPSFTQKRLSEAGFYGRKSGRGFYDYSTAMPQPTEDTALAQCIFQRVIVMLINEAADAHFLNVASVQDIDNAMTKGVNYPKGLLAWADELGIQWCVDKLDALYDEYREDRYRCSPLLRRMAKTNQQFYKSD</sequence>
<dbReference type="FunFam" id="3.40.50.720:FF:000009">
    <property type="entry name" value="Fatty oxidation complex, alpha subunit"/>
    <property type="match status" value="1"/>
</dbReference>
<dbReference type="AlphaFoldDB" id="A0A1M5CXC1"/>
<feature type="domain" description="3-hydroxyacyl-CoA dehydrogenase C-terminal" evidence="2">
    <location>
        <begin position="200"/>
        <end position="297"/>
    </location>
</feature>
<dbReference type="InterPro" id="IPR006108">
    <property type="entry name" value="3HC_DH_C"/>
</dbReference>
<dbReference type="Pfam" id="PF02737">
    <property type="entry name" value="3HCDH_N"/>
    <property type="match status" value="1"/>
</dbReference>
<dbReference type="Gene3D" id="3.40.50.720">
    <property type="entry name" value="NAD(P)-binding Rossmann-like Domain"/>
    <property type="match status" value="1"/>
</dbReference>
<gene>
    <name evidence="4" type="ORF">SAMN05444377_11337</name>
</gene>
<evidence type="ECO:0000313" key="5">
    <source>
        <dbReference type="Proteomes" id="UP000184147"/>
    </source>
</evidence>
<accession>A0A1M5CXC1</accession>
<dbReference type="InterPro" id="IPR006176">
    <property type="entry name" value="3-OHacyl-CoA_DH_NAD-bd"/>
</dbReference>
<evidence type="ECO:0000259" key="2">
    <source>
        <dbReference type="Pfam" id="PF00725"/>
    </source>
</evidence>
<proteinExistence type="predicted"/>
<dbReference type="InterPro" id="IPR036291">
    <property type="entry name" value="NAD(P)-bd_dom_sf"/>
</dbReference>
<dbReference type="PANTHER" id="PTHR48075">
    <property type="entry name" value="3-HYDROXYACYL-COA DEHYDROGENASE FAMILY PROTEIN"/>
    <property type="match status" value="1"/>
</dbReference>
<keyword evidence="1" id="KW-0560">Oxidoreductase</keyword>
<evidence type="ECO:0000313" key="4">
    <source>
        <dbReference type="EMBL" id="SHF59339.1"/>
    </source>
</evidence>
<feature type="domain" description="3-hydroxyacyl-CoA dehydrogenase C-terminal" evidence="2">
    <location>
        <begin position="314"/>
        <end position="396"/>
    </location>
</feature>
<evidence type="ECO:0000256" key="1">
    <source>
        <dbReference type="ARBA" id="ARBA00023002"/>
    </source>
</evidence>
<dbReference type="GO" id="GO:0006635">
    <property type="term" value="P:fatty acid beta-oxidation"/>
    <property type="evidence" value="ECO:0007669"/>
    <property type="project" value="TreeGrafter"/>
</dbReference>
<dbReference type="InterPro" id="IPR008927">
    <property type="entry name" value="6-PGluconate_DH-like_C_sf"/>
</dbReference>
<dbReference type="EMBL" id="FQVQ01000013">
    <property type="protein sequence ID" value="SHF59339.1"/>
    <property type="molecule type" value="Genomic_DNA"/>
</dbReference>
<feature type="domain" description="3-hydroxyacyl-CoA dehydrogenase NAD binding" evidence="3">
    <location>
        <begin position="20"/>
        <end position="198"/>
    </location>
</feature>
<dbReference type="SUPFAM" id="SSF51735">
    <property type="entry name" value="NAD(P)-binding Rossmann-fold domains"/>
    <property type="match status" value="1"/>
</dbReference>
<organism evidence="4 5">
    <name type="scientific">Flavobacterium fontis</name>
    <dbReference type="NCBI Taxonomy" id="1124188"/>
    <lineage>
        <taxon>Bacteria</taxon>
        <taxon>Pseudomonadati</taxon>
        <taxon>Bacteroidota</taxon>
        <taxon>Flavobacteriia</taxon>
        <taxon>Flavobacteriales</taxon>
        <taxon>Flavobacteriaceae</taxon>
        <taxon>Flavobacterium</taxon>
    </lineage>
</organism>
<dbReference type="STRING" id="1124188.SAMN05444377_11337"/>
<reference evidence="4 5" key="1">
    <citation type="submission" date="2016-11" db="EMBL/GenBank/DDBJ databases">
        <authorList>
            <person name="Jaros S."/>
            <person name="Januszkiewicz K."/>
            <person name="Wedrychowicz H."/>
        </authorList>
    </citation>
    <scope>NUCLEOTIDE SEQUENCE [LARGE SCALE GENOMIC DNA]</scope>
    <source>
        <strain evidence="4 5">DSM 25660</strain>
    </source>
</reference>
<dbReference type="RefSeq" id="WP_234977709.1">
    <property type="nucleotide sequence ID" value="NZ_FQVQ01000013.1"/>
</dbReference>
<dbReference type="PROSITE" id="PS00067">
    <property type="entry name" value="3HCDH"/>
    <property type="match status" value="1"/>
</dbReference>
<name>A0A1M5CXC1_9FLAO</name>
<dbReference type="Pfam" id="PF00725">
    <property type="entry name" value="3HCDH"/>
    <property type="match status" value="2"/>
</dbReference>
<evidence type="ECO:0000259" key="3">
    <source>
        <dbReference type="Pfam" id="PF02737"/>
    </source>
</evidence>